<dbReference type="InterPro" id="IPR014716">
    <property type="entry name" value="Fibrinogen_a/b/g_C_1"/>
</dbReference>
<protein>
    <submittedName>
        <fullName evidence="4">Microfibril associated protein 4</fullName>
    </submittedName>
</protein>
<reference evidence="4" key="2">
    <citation type="submission" date="2025-08" db="UniProtKB">
        <authorList>
            <consortium name="Ensembl"/>
        </authorList>
    </citation>
    <scope>IDENTIFICATION</scope>
</reference>
<dbReference type="InParanoid" id="A0A672GGG0"/>
<dbReference type="PANTHER" id="PTHR19143">
    <property type="entry name" value="FIBRINOGEN/TENASCIN/ANGIOPOEITIN"/>
    <property type="match status" value="1"/>
</dbReference>
<evidence type="ECO:0000259" key="3">
    <source>
        <dbReference type="PROSITE" id="PS51406"/>
    </source>
</evidence>
<dbReference type="AlphaFoldDB" id="A0A672GGG0"/>
<dbReference type="CDD" id="cd00087">
    <property type="entry name" value="FReD"/>
    <property type="match status" value="1"/>
</dbReference>
<dbReference type="Proteomes" id="UP000472267">
    <property type="component" value="Chromosome 8"/>
</dbReference>
<name>A0A672GGG0_SALFA</name>
<reference evidence="4" key="1">
    <citation type="submission" date="2019-06" db="EMBL/GenBank/DDBJ databases">
        <authorList>
            <consortium name="Wellcome Sanger Institute Data Sharing"/>
        </authorList>
    </citation>
    <scope>NUCLEOTIDE SEQUENCE [LARGE SCALE GENOMIC DNA]</scope>
</reference>
<dbReference type="SUPFAM" id="SSF56496">
    <property type="entry name" value="Fibrinogen C-terminal domain-like"/>
    <property type="match status" value="1"/>
</dbReference>
<dbReference type="Ensembl" id="ENSSFAT00005016713.1">
    <property type="protein sequence ID" value="ENSSFAP00005016070.1"/>
    <property type="gene ID" value="ENSSFAG00005008544.1"/>
</dbReference>
<gene>
    <name evidence="4" type="primary">LOC115392911</name>
</gene>
<dbReference type="SMART" id="SM00186">
    <property type="entry name" value="FBG"/>
    <property type="match status" value="1"/>
</dbReference>
<dbReference type="Gene3D" id="3.90.215.10">
    <property type="entry name" value="Gamma Fibrinogen, chain A, domain 1"/>
    <property type="match status" value="1"/>
</dbReference>
<dbReference type="InterPro" id="IPR002181">
    <property type="entry name" value="Fibrinogen_a/b/g_C_dom"/>
</dbReference>
<dbReference type="FunFam" id="3.90.215.10:FF:000001">
    <property type="entry name" value="Tenascin isoform 1"/>
    <property type="match status" value="1"/>
</dbReference>
<dbReference type="PROSITE" id="PS51406">
    <property type="entry name" value="FIBRINOGEN_C_2"/>
    <property type="match status" value="1"/>
</dbReference>
<proteinExistence type="predicted"/>
<organism evidence="4 5">
    <name type="scientific">Salarias fasciatus</name>
    <name type="common">Jewelled blenny</name>
    <name type="synonym">Blennius fasciatus</name>
    <dbReference type="NCBI Taxonomy" id="181472"/>
    <lineage>
        <taxon>Eukaryota</taxon>
        <taxon>Metazoa</taxon>
        <taxon>Chordata</taxon>
        <taxon>Craniata</taxon>
        <taxon>Vertebrata</taxon>
        <taxon>Euteleostomi</taxon>
        <taxon>Actinopterygii</taxon>
        <taxon>Neopterygii</taxon>
        <taxon>Teleostei</taxon>
        <taxon>Neoteleostei</taxon>
        <taxon>Acanthomorphata</taxon>
        <taxon>Ovalentaria</taxon>
        <taxon>Blenniimorphae</taxon>
        <taxon>Blenniiformes</taxon>
        <taxon>Blennioidei</taxon>
        <taxon>Blenniidae</taxon>
        <taxon>Salariinae</taxon>
        <taxon>Salarias</taxon>
    </lineage>
</organism>
<dbReference type="Pfam" id="PF00147">
    <property type="entry name" value="Fibrinogen_C"/>
    <property type="match status" value="1"/>
</dbReference>
<dbReference type="GO" id="GO:0005615">
    <property type="term" value="C:extracellular space"/>
    <property type="evidence" value="ECO:0007669"/>
    <property type="project" value="TreeGrafter"/>
</dbReference>
<dbReference type="InterPro" id="IPR050373">
    <property type="entry name" value="Fibrinogen_C-term_domain"/>
</dbReference>
<dbReference type="OMA" id="KECHNAN"/>
<reference evidence="4" key="3">
    <citation type="submission" date="2025-09" db="UniProtKB">
        <authorList>
            <consortium name="Ensembl"/>
        </authorList>
    </citation>
    <scope>IDENTIFICATION</scope>
</reference>
<keyword evidence="5" id="KW-1185">Reference proteome</keyword>
<evidence type="ECO:0000256" key="2">
    <source>
        <dbReference type="SAM" id="SignalP"/>
    </source>
</evidence>
<evidence type="ECO:0000256" key="1">
    <source>
        <dbReference type="ARBA" id="ARBA00023157"/>
    </source>
</evidence>
<keyword evidence="1" id="KW-1015">Disulfide bond</keyword>
<sequence length="238" mass="27631">MNLLFQLLLVVLLKSLLTNGSNNFHPLDCQDIYEHYKNRPSAVYTIYPSDIWNPVKVYCDMKTDGGTWTVIQRRMDGSINFYRPWDQYKRGFGNAEGEYWLGLDNIHNLTRKKKYELYVDMMDFTGRKVHARYTTFSVGPGCVKYTLKVSGFTDGGAGDSLTYHNNRNFSTFDKDSDSDSNNCAKDLRAAFWYRDCYQTNPNGIYAWGPQLDGVVWHTWKGSDYSLKAFSMKIRREAE</sequence>
<dbReference type="PANTHER" id="PTHR19143:SF225">
    <property type="entry name" value="MICROFIBRIL-ASSOCIATED GLYCOPROTEIN 4"/>
    <property type="match status" value="1"/>
</dbReference>
<evidence type="ECO:0000313" key="5">
    <source>
        <dbReference type="Proteomes" id="UP000472267"/>
    </source>
</evidence>
<dbReference type="NCBIfam" id="NF040941">
    <property type="entry name" value="GGGWT_bact"/>
    <property type="match status" value="1"/>
</dbReference>
<accession>A0A672GGG0</accession>
<dbReference type="FunCoup" id="A0A672GGG0">
    <property type="interactions" value="343"/>
</dbReference>
<keyword evidence="2" id="KW-0732">Signal</keyword>
<feature type="chain" id="PRO_5025640405" evidence="2">
    <location>
        <begin position="21"/>
        <end position="238"/>
    </location>
</feature>
<evidence type="ECO:0000313" key="4">
    <source>
        <dbReference type="Ensembl" id="ENSSFAP00005016070.1"/>
    </source>
</evidence>
<feature type="signal peptide" evidence="2">
    <location>
        <begin position="1"/>
        <end position="20"/>
    </location>
</feature>
<dbReference type="InterPro" id="IPR036056">
    <property type="entry name" value="Fibrinogen-like_C"/>
</dbReference>
<dbReference type="GO" id="GO:0048251">
    <property type="term" value="P:elastic fiber assembly"/>
    <property type="evidence" value="ECO:0007669"/>
    <property type="project" value="TreeGrafter"/>
</dbReference>
<feature type="domain" description="Fibrinogen C-terminal" evidence="3">
    <location>
        <begin position="20"/>
        <end position="237"/>
    </location>
</feature>